<feature type="coiled-coil region" evidence="1">
    <location>
        <begin position="300"/>
        <end position="417"/>
    </location>
</feature>
<keyword evidence="5" id="KW-1185">Reference proteome</keyword>
<feature type="domain" description="YhaN AAA" evidence="3">
    <location>
        <begin position="1"/>
        <end position="191"/>
    </location>
</feature>
<keyword evidence="2" id="KW-0812">Transmembrane</keyword>
<proteinExistence type="predicted"/>
<gene>
    <name evidence="4" type="ORF">C7959_10529</name>
</gene>
<keyword evidence="2" id="KW-1133">Transmembrane helix</keyword>
<evidence type="ECO:0000256" key="2">
    <source>
        <dbReference type="SAM" id="Phobius"/>
    </source>
</evidence>
<organism evidence="4 5">
    <name type="scientific">Orenia marismortui</name>
    <dbReference type="NCBI Taxonomy" id="46469"/>
    <lineage>
        <taxon>Bacteria</taxon>
        <taxon>Bacillati</taxon>
        <taxon>Bacillota</taxon>
        <taxon>Clostridia</taxon>
        <taxon>Halanaerobiales</taxon>
        <taxon>Halobacteroidaceae</taxon>
        <taxon>Orenia</taxon>
    </lineage>
</organism>
<comment type="caution">
    <text evidence="4">The sequence shown here is derived from an EMBL/GenBank/DDBJ whole genome shotgun (WGS) entry which is preliminary data.</text>
</comment>
<evidence type="ECO:0000313" key="4">
    <source>
        <dbReference type="EMBL" id="TDX52675.1"/>
    </source>
</evidence>
<dbReference type="RefSeq" id="WP_166667891.1">
    <property type="nucleotide sequence ID" value="NZ_SOEG01000005.1"/>
</dbReference>
<name>A0A4V3GYK2_9FIRM</name>
<feature type="coiled-coil region" evidence="1">
    <location>
        <begin position="710"/>
        <end position="751"/>
    </location>
</feature>
<feature type="transmembrane region" description="Helical" evidence="2">
    <location>
        <begin position="445"/>
        <end position="465"/>
    </location>
</feature>
<reference evidence="4 5" key="1">
    <citation type="submission" date="2019-03" db="EMBL/GenBank/DDBJ databases">
        <title>Subsurface microbial communities from deep shales in Ohio and West Virginia, USA.</title>
        <authorList>
            <person name="Wrighton K."/>
        </authorList>
    </citation>
    <scope>NUCLEOTIDE SEQUENCE [LARGE SCALE GENOMIC DNA]</scope>
    <source>
        <strain evidence="4 5">MSL 6dP</strain>
    </source>
</reference>
<evidence type="ECO:0000313" key="5">
    <source>
        <dbReference type="Proteomes" id="UP000295832"/>
    </source>
</evidence>
<dbReference type="InterPro" id="IPR027417">
    <property type="entry name" value="P-loop_NTPase"/>
</dbReference>
<dbReference type="PANTHER" id="PTHR41259">
    <property type="entry name" value="DOUBLE-STRAND BREAK REPAIR RAD50 ATPASE, PUTATIVE-RELATED"/>
    <property type="match status" value="1"/>
</dbReference>
<accession>A0A4V3GYK2</accession>
<dbReference type="Proteomes" id="UP000295832">
    <property type="component" value="Unassembled WGS sequence"/>
</dbReference>
<evidence type="ECO:0000259" key="3">
    <source>
        <dbReference type="Pfam" id="PF13514"/>
    </source>
</evidence>
<dbReference type="STRING" id="926561.GCA_000379025_00280"/>
<protein>
    <submittedName>
        <fullName evidence="4">Uncharacterized protein YhaN</fullName>
    </submittedName>
</protein>
<dbReference type="Gene3D" id="3.40.50.300">
    <property type="entry name" value="P-loop containing nucleotide triphosphate hydrolases"/>
    <property type="match status" value="2"/>
</dbReference>
<dbReference type="EMBL" id="SOEG01000005">
    <property type="protein sequence ID" value="TDX52675.1"/>
    <property type="molecule type" value="Genomic_DNA"/>
</dbReference>
<keyword evidence="1" id="KW-0175">Coiled coil</keyword>
<dbReference type="PANTHER" id="PTHR41259:SF1">
    <property type="entry name" value="DOUBLE-STRAND BREAK REPAIR RAD50 ATPASE, PUTATIVE-RELATED"/>
    <property type="match status" value="1"/>
</dbReference>
<feature type="coiled-coil region" evidence="1">
    <location>
        <begin position="484"/>
        <end position="564"/>
    </location>
</feature>
<evidence type="ECO:0000256" key="1">
    <source>
        <dbReference type="SAM" id="Coils"/>
    </source>
</evidence>
<dbReference type="AlphaFoldDB" id="A0A4V3GYK2"/>
<keyword evidence="2" id="KW-0472">Membrane</keyword>
<dbReference type="InterPro" id="IPR038734">
    <property type="entry name" value="YhaN_AAA"/>
</dbReference>
<dbReference type="SUPFAM" id="SSF52540">
    <property type="entry name" value="P-loop containing nucleoside triphosphate hydrolases"/>
    <property type="match status" value="1"/>
</dbReference>
<sequence>MQLERLYIGDFGIFSNQHLNQLGSNIVVIGGLNRAGKTTLLKVLRYLAYGIPRNKSIPPAKSKYIIEADLKLNSQARYNLKLNNYAEPELNPIGDGEKLNIREVYNNLDQFTYQQLFTISLDELKQIDENSSKIQSILLGSGLSDVVSAQHIVEKLNKAADDIGGKRGDPNVYKFKPYNSQIREGKELRKKASEQVDLYYKNKLKLKDIMKRIDKGEEEIEFTKAKIFLLDLLKSNFKDYQEYKKLGSMLNEHPGRNLNDKYNSINLREAISLKDKYLKIVEECRERDHSFKQIVDSNDIEAIKSKLLELEEEINYYYEQLSGIEQRVNNYLETRELCRKEEEALSLRLNQLNEAWDGNFSKIIELETDKISEDDLNNLISHYKELNNKYQRLAGDLKDIKTDKRLFQQQIQQLNNEGLANNIKPYNFTTITLIVLGSIISAFNLWLGIAIILVGASSVGVYLLITNYHNNAELRLSKEIELNLNNTIDKINIKEEYLEDIEAEIYNLDLELDKYRKLLNIKKDASLDLIKDYFRQVKELKYKVIEWQNKMNNLRKKESDLQWELGKAVELFGTLWSKIYNRRLEIRKLISKSRLFCSRVKDLKKYLDLAKECAKVKSDKLGVEDQIQDLLDLELDSEDYLESLERFISACKEYDDFLKFSQQKEQFKLNILATLRSNKIKFALEKVLRVEVNNNLLDLFDNYFRAYISIEEVQEDYDKYRDRLSSLKGQVEELKNNRQSLADKLKELSATEKLEAAQYKIDQARDKLQPLAEDFAINRAAAFILNKVRQNFINRAKDELLESSSQVLRELTSEEYMRMLPQDKISKNDFKLELKNGSSQSSTSILSRATKEQVFLAARLSRIKDINSSLPIIIDDAFVNFDTYHLAKTVELLTELSVNQQIFILTCHPLLIQYIAEKGNNIQYWKLESAKINLTTKGDLIDYLSK</sequence>
<dbReference type="Pfam" id="PF13514">
    <property type="entry name" value="AAA_27"/>
    <property type="match status" value="1"/>
</dbReference>